<sequence>MDRMRRYGHAGARSVGRPPTCVGRPPTCGRPYCSAGQLGAHIVAAADFEGTLRITASNHQQNYLAFSGYVTLSALFEIVLFPVYTCQHNSRIQVN</sequence>
<keyword evidence="3" id="KW-1185">Reference proteome</keyword>
<name>A0AAQ4F582_AMBAM</name>
<evidence type="ECO:0000256" key="1">
    <source>
        <dbReference type="SAM" id="Phobius"/>
    </source>
</evidence>
<gene>
    <name evidence="2" type="ORF">V5799_016365</name>
</gene>
<evidence type="ECO:0000313" key="3">
    <source>
        <dbReference type="Proteomes" id="UP001321473"/>
    </source>
</evidence>
<feature type="transmembrane region" description="Helical" evidence="1">
    <location>
        <begin position="63"/>
        <end position="84"/>
    </location>
</feature>
<keyword evidence="1" id="KW-0812">Transmembrane</keyword>
<comment type="caution">
    <text evidence="2">The sequence shown here is derived from an EMBL/GenBank/DDBJ whole genome shotgun (WGS) entry which is preliminary data.</text>
</comment>
<dbReference type="EMBL" id="JARKHS020006836">
    <property type="protein sequence ID" value="KAK8782294.1"/>
    <property type="molecule type" value="Genomic_DNA"/>
</dbReference>
<dbReference type="Proteomes" id="UP001321473">
    <property type="component" value="Unassembled WGS sequence"/>
</dbReference>
<evidence type="ECO:0000313" key="2">
    <source>
        <dbReference type="EMBL" id="KAK8782294.1"/>
    </source>
</evidence>
<reference evidence="2 3" key="1">
    <citation type="journal article" date="2023" name="Arcadia Sci">
        <title>De novo assembly of a long-read Amblyomma americanum tick genome.</title>
        <authorList>
            <person name="Chou S."/>
            <person name="Poskanzer K.E."/>
            <person name="Rollins M."/>
            <person name="Thuy-Boun P.S."/>
        </authorList>
    </citation>
    <scope>NUCLEOTIDE SEQUENCE [LARGE SCALE GENOMIC DNA]</scope>
    <source>
        <strain evidence="2">F_SG_1</strain>
        <tissue evidence="2">Salivary glands</tissue>
    </source>
</reference>
<accession>A0AAQ4F582</accession>
<organism evidence="2 3">
    <name type="scientific">Amblyomma americanum</name>
    <name type="common">Lone star tick</name>
    <dbReference type="NCBI Taxonomy" id="6943"/>
    <lineage>
        <taxon>Eukaryota</taxon>
        <taxon>Metazoa</taxon>
        <taxon>Ecdysozoa</taxon>
        <taxon>Arthropoda</taxon>
        <taxon>Chelicerata</taxon>
        <taxon>Arachnida</taxon>
        <taxon>Acari</taxon>
        <taxon>Parasitiformes</taxon>
        <taxon>Ixodida</taxon>
        <taxon>Ixodoidea</taxon>
        <taxon>Ixodidae</taxon>
        <taxon>Amblyomminae</taxon>
        <taxon>Amblyomma</taxon>
    </lineage>
</organism>
<dbReference type="AlphaFoldDB" id="A0AAQ4F582"/>
<keyword evidence="1" id="KW-1133">Transmembrane helix</keyword>
<proteinExistence type="predicted"/>
<protein>
    <submittedName>
        <fullName evidence="2">Uncharacterized protein</fullName>
    </submittedName>
</protein>
<keyword evidence="1" id="KW-0472">Membrane</keyword>